<keyword evidence="4 6" id="KW-1133">Transmembrane helix</keyword>
<feature type="transmembrane region" description="Helical" evidence="6">
    <location>
        <begin position="110"/>
        <end position="132"/>
    </location>
</feature>
<evidence type="ECO:0000256" key="6">
    <source>
        <dbReference type="SAM" id="Phobius"/>
    </source>
</evidence>
<evidence type="ECO:0000313" key="9">
    <source>
        <dbReference type="Proteomes" id="UP000753724"/>
    </source>
</evidence>
<evidence type="ECO:0000313" key="8">
    <source>
        <dbReference type="EMBL" id="NBC35361.1"/>
    </source>
</evidence>
<sequence length="438" mass="45411">MTATPPAEYPPFKSALWPMVLLFLAANIYSIDKNIVGVLAEPIRHSFAIGDQQMSLLLGLAYSVLSGVLGLGLGWLVDHRTRRMVLAGSLTLWSVATMACGLAPGFASFFVFRALVGLGEAALAPAALSLIADLFPPGQRGRALSSYLIGASIGSGLSSVVPGWIIGADLHLWLPFYGTVEPWRAAFVLCGAAGPVIGLLFLTVREPARHGFAADGAGGIGLGAKLASLWAMRWPLLPLFAGFCLFYVALIGITSWTATFLGRHFLLSVPQFAPQMGLMLLVSGMGGYIISGFVADAAPMRRPGGRIALLAVLPLLALPSAFAGFAGGLNGALMLLAAIGTVMPIINVATNATVQDVVPNAMRGFAYATLGLLSAIVAGTGGPWAVAFVSTHVAADPARIGLGFLYVGLPALLLASACFALAWAQARGGAITPERQFP</sequence>
<comment type="subcellular location">
    <subcellularLocation>
        <location evidence="1">Membrane</location>
        <topology evidence="1">Multi-pass membrane protein</topology>
    </subcellularLocation>
</comment>
<dbReference type="Gene3D" id="1.20.1250.20">
    <property type="entry name" value="MFS general substrate transporter like domains"/>
    <property type="match status" value="1"/>
</dbReference>
<gene>
    <name evidence="8" type="ORF">GTZ99_02180</name>
</gene>
<evidence type="ECO:0000256" key="5">
    <source>
        <dbReference type="ARBA" id="ARBA00023136"/>
    </source>
</evidence>
<dbReference type="Proteomes" id="UP000753724">
    <property type="component" value="Unassembled WGS sequence"/>
</dbReference>
<accession>A0ABW9XA14</accession>
<dbReference type="PANTHER" id="PTHR23505:SF79">
    <property type="entry name" value="PROTEIN SPINSTER"/>
    <property type="match status" value="1"/>
</dbReference>
<keyword evidence="5 6" id="KW-0472">Membrane</keyword>
<feature type="transmembrane region" description="Helical" evidence="6">
    <location>
        <begin position="276"/>
        <end position="295"/>
    </location>
</feature>
<feature type="transmembrane region" description="Helical" evidence="6">
    <location>
        <begin position="236"/>
        <end position="256"/>
    </location>
</feature>
<evidence type="ECO:0000256" key="2">
    <source>
        <dbReference type="ARBA" id="ARBA00022448"/>
    </source>
</evidence>
<evidence type="ECO:0000256" key="4">
    <source>
        <dbReference type="ARBA" id="ARBA00022989"/>
    </source>
</evidence>
<comment type="caution">
    <text evidence="8">The sequence shown here is derived from an EMBL/GenBank/DDBJ whole genome shotgun (WGS) entry which is preliminary data.</text>
</comment>
<feature type="transmembrane region" description="Helical" evidence="6">
    <location>
        <begin position="364"/>
        <end position="384"/>
    </location>
</feature>
<feature type="transmembrane region" description="Helical" evidence="6">
    <location>
        <begin position="332"/>
        <end position="352"/>
    </location>
</feature>
<feature type="transmembrane region" description="Helical" evidence="6">
    <location>
        <begin position="84"/>
        <end position="104"/>
    </location>
</feature>
<feature type="transmembrane region" description="Helical" evidence="6">
    <location>
        <begin position="185"/>
        <end position="204"/>
    </location>
</feature>
<feature type="transmembrane region" description="Helical" evidence="6">
    <location>
        <begin position="404"/>
        <end position="424"/>
    </location>
</feature>
<keyword evidence="2" id="KW-0813">Transport</keyword>
<feature type="transmembrane region" description="Helical" evidence="6">
    <location>
        <begin position="54"/>
        <end position="77"/>
    </location>
</feature>
<dbReference type="InterPro" id="IPR020846">
    <property type="entry name" value="MFS_dom"/>
</dbReference>
<feature type="transmembrane region" description="Helical" evidence="6">
    <location>
        <begin position="307"/>
        <end position="326"/>
    </location>
</feature>
<dbReference type="PROSITE" id="PS50850">
    <property type="entry name" value="MFS"/>
    <property type="match status" value="1"/>
</dbReference>
<keyword evidence="3 6" id="KW-0812">Transmembrane</keyword>
<name>A0ABW9XA14_9SPHN</name>
<dbReference type="PANTHER" id="PTHR23505">
    <property type="entry name" value="SPINSTER"/>
    <property type="match status" value="1"/>
</dbReference>
<evidence type="ECO:0000256" key="3">
    <source>
        <dbReference type="ARBA" id="ARBA00022692"/>
    </source>
</evidence>
<feature type="domain" description="Major facilitator superfamily (MFS) profile" evidence="7">
    <location>
        <begin position="18"/>
        <end position="428"/>
    </location>
</feature>
<evidence type="ECO:0000256" key="1">
    <source>
        <dbReference type="ARBA" id="ARBA00004141"/>
    </source>
</evidence>
<dbReference type="EMBL" id="JAAAPO010000001">
    <property type="protein sequence ID" value="NBC35361.1"/>
    <property type="molecule type" value="Genomic_DNA"/>
</dbReference>
<organism evidence="8 9">
    <name type="scientific">Novosphingobium ovatum</name>
    <dbReference type="NCBI Taxonomy" id="1908523"/>
    <lineage>
        <taxon>Bacteria</taxon>
        <taxon>Pseudomonadati</taxon>
        <taxon>Pseudomonadota</taxon>
        <taxon>Alphaproteobacteria</taxon>
        <taxon>Sphingomonadales</taxon>
        <taxon>Sphingomonadaceae</taxon>
        <taxon>Novosphingobium</taxon>
    </lineage>
</organism>
<proteinExistence type="predicted"/>
<protein>
    <submittedName>
        <fullName evidence="8">MFS transporter</fullName>
    </submittedName>
</protein>
<evidence type="ECO:0000259" key="7">
    <source>
        <dbReference type="PROSITE" id="PS50850"/>
    </source>
</evidence>
<reference evidence="9" key="1">
    <citation type="submission" date="2020-01" db="EMBL/GenBank/DDBJ databases">
        <title>Sphingomonas sp. strain CSW-10.</title>
        <authorList>
            <person name="Chen W.-M."/>
        </authorList>
    </citation>
    <scope>NUCLEOTIDE SEQUENCE [LARGE SCALE GENOMIC DNA]</scope>
    <source>
        <strain evidence="9">FSY-8</strain>
    </source>
</reference>
<dbReference type="InterPro" id="IPR011701">
    <property type="entry name" value="MFS"/>
</dbReference>
<dbReference type="RefSeq" id="WP_161716631.1">
    <property type="nucleotide sequence ID" value="NZ_JAAAPO010000001.1"/>
</dbReference>
<dbReference type="Pfam" id="PF07690">
    <property type="entry name" value="MFS_1"/>
    <property type="match status" value="1"/>
</dbReference>
<dbReference type="InterPro" id="IPR044770">
    <property type="entry name" value="MFS_spinster-like"/>
</dbReference>
<dbReference type="SUPFAM" id="SSF103473">
    <property type="entry name" value="MFS general substrate transporter"/>
    <property type="match status" value="1"/>
</dbReference>
<dbReference type="InterPro" id="IPR036259">
    <property type="entry name" value="MFS_trans_sf"/>
</dbReference>
<keyword evidence="9" id="KW-1185">Reference proteome</keyword>
<feature type="transmembrane region" description="Helical" evidence="6">
    <location>
        <begin position="144"/>
        <end position="165"/>
    </location>
</feature>